<dbReference type="InterPro" id="IPR027417">
    <property type="entry name" value="P-loop_NTPase"/>
</dbReference>
<evidence type="ECO:0000259" key="2">
    <source>
        <dbReference type="PROSITE" id="PS51192"/>
    </source>
</evidence>
<dbReference type="Gene3D" id="3.30.870.10">
    <property type="entry name" value="Endonuclease Chain A"/>
    <property type="match status" value="1"/>
</dbReference>
<proteinExistence type="predicted"/>
<dbReference type="InterPro" id="IPR006935">
    <property type="entry name" value="Helicase/UvrB_N"/>
</dbReference>
<dbReference type="InterPro" id="IPR021835">
    <property type="entry name" value="DUF3427"/>
</dbReference>
<dbReference type="Proteomes" id="UP001602119">
    <property type="component" value="Unassembled WGS sequence"/>
</dbReference>
<dbReference type="InterPro" id="IPR001650">
    <property type="entry name" value="Helicase_C-like"/>
</dbReference>
<dbReference type="PANTHER" id="PTHR47962">
    <property type="entry name" value="ATP-DEPENDENT HELICASE LHR-RELATED-RELATED"/>
    <property type="match status" value="1"/>
</dbReference>
<dbReference type="RefSeq" id="WP_387348282.1">
    <property type="nucleotide sequence ID" value="NZ_JBIAXI010000051.1"/>
</dbReference>
<evidence type="ECO:0000313" key="5">
    <source>
        <dbReference type="Proteomes" id="UP001602119"/>
    </source>
</evidence>
<dbReference type="InterPro" id="IPR001736">
    <property type="entry name" value="PLipase_D/transphosphatidylase"/>
</dbReference>
<dbReference type="Gene3D" id="3.40.50.300">
    <property type="entry name" value="P-loop containing nucleotide triphosphate hydrolases"/>
    <property type="match status" value="2"/>
</dbReference>
<accession>A0ABW6VJE9</accession>
<dbReference type="PROSITE" id="PS51192">
    <property type="entry name" value="HELICASE_ATP_BIND_1"/>
    <property type="match status" value="1"/>
</dbReference>
<name>A0ABW6VJE9_MICFU</name>
<feature type="domain" description="PLD phosphodiesterase" evidence="1">
    <location>
        <begin position="209"/>
        <end position="240"/>
    </location>
</feature>
<evidence type="ECO:0000259" key="1">
    <source>
        <dbReference type="PROSITE" id="PS50035"/>
    </source>
</evidence>
<dbReference type="PROSITE" id="PS50035">
    <property type="entry name" value="PLD"/>
    <property type="match status" value="1"/>
</dbReference>
<dbReference type="PROSITE" id="PS51194">
    <property type="entry name" value="HELICASE_CTER"/>
    <property type="match status" value="1"/>
</dbReference>
<evidence type="ECO:0000259" key="3">
    <source>
        <dbReference type="PROSITE" id="PS51194"/>
    </source>
</evidence>
<feature type="domain" description="Helicase C-terminal" evidence="3">
    <location>
        <begin position="543"/>
        <end position="696"/>
    </location>
</feature>
<gene>
    <name evidence="4" type="ORF">ACFY05_42425</name>
</gene>
<dbReference type="CDD" id="cd18032">
    <property type="entry name" value="DEXHc_RE_I_III_res"/>
    <property type="match status" value="1"/>
</dbReference>
<dbReference type="SUPFAM" id="SSF52540">
    <property type="entry name" value="P-loop containing nucleoside triphosphate hydrolases"/>
    <property type="match status" value="1"/>
</dbReference>
<dbReference type="CDD" id="cd09203">
    <property type="entry name" value="PLDc_N_DEXD_b1"/>
    <property type="match status" value="1"/>
</dbReference>
<dbReference type="Pfam" id="PF11907">
    <property type="entry name" value="DUF3427"/>
    <property type="match status" value="1"/>
</dbReference>
<dbReference type="EMBL" id="JBIAXI010000051">
    <property type="protein sequence ID" value="MFF4779491.1"/>
    <property type="molecule type" value="Genomic_DNA"/>
</dbReference>
<organism evidence="4 5">
    <name type="scientific">Microtetraspora fusca</name>
    <dbReference type="NCBI Taxonomy" id="1997"/>
    <lineage>
        <taxon>Bacteria</taxon>
        <taxon>Bacillati</taxon>
        <taxon>Actinomycetota</taxon>
        <taxon>Actinomycetes</taxon>
        <taxon>Streptosporangiales</taxon>
        <taxon>Streptosporangiaceae</taxon>
        <taxon>Microtetraspora</taxon>
    </lineage>
</organism>
<dbReference type="SMART" id="SM00490">
    <property type="entry name" value="HELICc"/>
    <property type="match status" value="1"/>
</dbReference>
<sequence>MADLAAGLYEQIVTEGLARELSGHGDLAQRRTLTHVEAADVLTAHVAALTRRALRSMRGTDAERLAGQVELANRLAAVLGEVAQEDTVASSRELLLAVTRHRTPAGEPVFPRRPETPLAASALLVNGHGQPSVGHELKRELASADQVDLLCAFVRWYGVRILEDDLAEFVRRGGRLRVITTTYRGATERRALDRLAELGATVKISYETKTTRLHAKAWLFRRETGFSTAYVGSSNLSKSALIDGLEWNVRLSAMEQPHLLDTFAATFEEYWGDPAFESYDPTSGEDRARLDEALELESAGPRELPLAIASLDVRPFGYQSEVLADLAAERQVHDRWHNLVVMATGTGKTVVSALDYRGLREAGEVDSLLFVAHREEILTQSQATFRHVLRDGAFGELYVGGRRPEQWRHVFASIQSLHRLDLDPLGPDAFDMVIVDEFHHAEAATYVRLLDHLKPRVLLGLTATPERTDGQDVKRWFGGRIAVELRLWEAVERQLLAPFQYFGVHDGVDLSAVPWKRGQGYDLARLSNVFTGNDARVRLVLETLRRKIGDVGRMRALGFCVSVEHAEYMARRFSEAGIPALAVTSRTPRTEREEGLRKLRSREVNIVFAVDLFNEGVDIPSIDTVLLLRPTDSATVFLQQLGRGLRLDEGKACLTVLDFIGNQHRRFRFDRRYRALTGTSRTGVAREVEAGFPTLPPGCHIDLDREVARLVLNNIRQSLNLRWPDLTDELVSLPEQTTLAAFLDETGLELEDLYRRRPGWAALRRAAGRGRTPGPLDEKIGKALGRMLHIDDPDRLAFMRLLRGGESLRERRLLAMLDVALWGGTTPSSTAEERLAELLAHADRVSELLELSDLLAERRQRVTRPLPGDVPLHIHATYSKNEALAAFGVDKPAHMREGVKWVPEANADLFFVTIDKSESLFSPTTMYHDRAITPSLFQWESQSTLRRTNPTALRYQSGRSDIHLFIREHKREEGLGAPPYLYAGPMTYEDCEGDRPVRFRWRLEHPLPSDVFHFAKVTAG</sequence>
<keyword evidence="5" id="KW-1185">Reference proteome</keyword>
<dbReference type="InterPro" id="IPR052511">
    <property type="entry name" value="ATP-dep_Helicase"/>
</dbReference>
<dbReference type="Pfam" id="PF13091">
    <property type="entry name" value="PLDc_2"/>
    <property type="match status" value="1"/>
</dbReference>
<evidence type="ECO:0000313" key="4">
    <source>
        <dbReference type="EMBL" id="MFF4779491.1"/>
    </source>
</evidence>
<dbReference type="Pfam" id="PF04851">
    <property type="entry name" value="ResIII"/>
    <property type="match status" value="1"/>
</dbReference>
<dbReference type="CDD" id="cd18799">
    <property type="entry name" value="SF2_C_EcoAI-like"/>
    <property type="match status" value="1"/>
</dbReference>
<dbReference type="InterPro" id="IPR014001">
    <property type="entry name" value="Helicase_ATP-bd"/>
</dbReference>
<dbReference type="InterPro" id="IPR025202">
    <property type="entry name" value="PLD-like_dom"/>
</dbReference>
<dbReference type="Pfam" id="PF00271">
    <property type="entry name" value="Helicase_C"/>
    <property type="match status" value="1"/>
</dbReference>
<dbReference type="SUPFAM" id="SSF56024">
    <property type="entry name" value="Phospholipase D/nuclease"/>
    <property type="match status" value="1"/>
</dbReference>
<dbReference type="PANTHER" id="PTHR47962:SF7">
    <property type="entry name" value="MITOCHONDRIAL ATP-DEPENDENT HELICASE IRC3-RELATED"/>
    <property type="match status" value="1"/>
</dbReference>
<reference evidence="4 5" key="1">
    <citation type="submission" date="2024-10" db="EMBL/GenBank/DDBJ databases">
        <title>The Natural Products Discovery Center: Release of the First 8490 Sequenced Strains for Exploring Actinobacteria Biosynthetic Diversity.</title>
        <authorList>
            <person name="Kalkreuter E."/>
            <person name="Kautsar S.A."/>
            <person name="Yang D."/>
            <person name="Bader C.D."/>
            <person name="Teijaro C.N."/>
            <person name="Fluegel L."/>
            <person name="Davis C.M."/>
            <person name="Simpson J.R."/>
            <person name="Lauterbach L."/>
            <person name="Steele A.D."/>
            <person name="Gui C."/>
            <person name="Meng S."/>
            <person name="Li G."/>
            <person name="Viehrig K."/>
            <person name="Ye F."/>
            <person name="Su P."/>
            <person name="Kiefer A.F."/>
            <person name="Nichols A."/>
            <person name="Cepeda A.J."/>
            <person name="Yan W."/>
            <person name="Fan B."/>
            <person name="Jiang Y."/>
            <person name="Adhikari A."/>
            <person name="Zheng C.-J."/>
            <person name="Schuster L."/>
            <person name="Cowan T.M."/>
            <person name="Smanski M.J."/>
            <person name="Chevrette M.G."/>
            <person name="De Carvalho L.P.S."/>
            <person name="Shen B."/>
        </authorList>
    </citation>
    <scope>NUCLEOTIDE SEQUENCE [LARGE SCALE GENOMIC DNA]</scope>
    <source>
        <strain evidence="4 5">NPDC001281</strain>
    </source>
</reference>
<protein>
    <submittedName>
        <fullName evidence="4">DUF3427 domain-containing protein</fullName>
    </submittedName>
</protein>
<comment type="caution">
    <text evidence="4">The sequence shown here is derived from an EMBL/GenBank/DDBJ whole genome shotgun (WGS) entry which is preliminary data.</text>
</comment>
<dbReference type="SMART" id="SM00487">
    <property type="entry name" value="DEXDc"/>
    <property type="match status" value="1"/>
</dbReference>
<feature type="domain" description="Helicase ATP-binding" evidence="2">
    <location>
        <begin position="329"/>
        <end position="483"/>
    </location>
</feature>